<dbReference type="PANTHER" id="PTHR13355">
    <property type="entry name" value="GLUCOSAMINE 6-PHOSPHATE N-ACETYLTRANSFERASE"/>
    <property type="match status" value="1"/>
</dbReference>
<name>A0A828Q4G4_ACTPL</name>
<dbReference type="GO" id="GO:0004343">
    <property type="term" value="F:glucosamine 6-phosphate N-acetyltransferase activity"/>
    <property type="evidence" value="ECO:0007669"/>
    <property type="project" value="TreeGrafter"/>
</dbReference>
<organism evidence="2 3">
    <name type="scientific">Actinobacillus pleuropneumoniae serovar 6 str. Femo</name>
    <dbReference type="NCBI Taxonomy" id="754256"/>
    <lineage>
        <taxon>Bacteria</taxon>
        <taxon>Pseudomonadati</taxon>
        <taxon>Pseudomonadota</taxon>
        <taxon>Gammaproteobacteria</taxon>
        <taxon>Pasteurellales</taxon>
        <taxon>Pasteurellaceae</taxon>
        <taxon>Actinobacillus</taxon>
    </lineage>
</organism>
<dbReference type="EMBL" id="ADOG01000029">
    <property type="protein sequence ID" value="EFM91399.1"/>
    <property type="molecule type" value="Genomic_DNA"/>
</dbReference>
<keyword evidence="2" id="KW-0808">Transferase</keyword>
<gene>
    <name evidence="2" type="ORF">appser6_16540</name>
</gene>
<proteinExistence type="predicted"/>
<dbReference type="PROSITE" id="PS51186">
    <property type="entry name" value="GNAT"/>
    <property type="match status" value="1"/>
</dbReference>
<dbReference type="SUPFAM" id="SSF55729">
    <property type="entry name" value="Acyl-CoA N-acyltransferases (Nat)"/>
    <property type="match status" value="1"/>
</dbReference>
<comment type="caution">
    <text evidence="2">The sequence shown here is derived from an EMBL/GenBank/DDBJ whole genome shotgun (WGS) entry which is preliminary data.</text>
</comment>
<dbReference type="CDD" id="cd04301">
    <property type="entry name" value="NAT_SF"/>
    <property type="match status" value="1"/>
</dbReference>
<dbReference type="InterPro" id="IPR039143">
    <property type="entry name" value="GNPNAT1-like"/>
</dbReference>
<dbReference type="Proteomes" id="UP000005341">
    <property type="component" value="Unassembled WGS sequence"/>
</dbReference>
<protein>
    <submittedName>
        <fullName evidence="2">GCN5-related N-acetyltransferase</fullName>
    </submittedName>
</protein>
<dbReference type="Gene3D" id="3.40.630.30">
    <property type="match status" value="1"/>
</dbReference>
<dbReference type="InterPro" id="IPR000182">
    <property type="entry name" value="GNAT_dom"/>
</dbReference>
<feature type="domain" description="N-acetyltransferase" evidence="1">
    <location>
        <begin position="5"/>
        <end position="142"/>
    </location>
</feature>
<reference evidence="2 3" key="1">
    <citation type="journal article" date="2010" name="J. Bacteriol.">
        <title>Comparative genomic characterization of Actinobacillus pleuropneumoniae.</title>
        <authorList>
            <person name="Xu Z."/>
            <person name="Chen X."/>
            <person name="Li L."/>
            <person name="Li T."/>
            <person name="Wang S."/>
            <person name="Chen H."/>
            <person name="Zhou R."/>
        </authorList>
    </citation>
    <scope>NUCLEOTIDE SEQUENCE [LARGE SCALE GENOMIC DNA]</scope>
    <source>
        <strain evidence="2 3">Femo</strain>
    </source>
</reference>
<dbReference type="AlphaFoldDB" id="A0A828Q4G4"/>
<evidence type="ECO:0000259" key="1">
    <source>
        <dbReference type="PROSITE" id="PS51186"/>
    </source>
</evidence>
<accession>A0A828Q4G4</accession>
<dbReference type="PANTHER" id="PTHR13355:SF11">
    <property type="entry name" value="GLUCOSAMINE 6-PHOSPHATE N-ACETYLTRANSFERASE"/>
    <property type="match status" value="1"/>
</dbReference>
<evidence type="ECO:0000313" key="2">
    <source>
        <dbReference type="EMBL" id="EFM91399.1"/>
    </source>
</evidence>
<dbReference type="Pfam" id="PF13673">
    <property type="entry name" value="Acetyltransf_10"/>
    <property type="match status" value="1"/>
</dbReference>
<dbReference type="InterPro" id="IPR016181">
    <property type="entry name" value="Acyl_CoA_acyltransferase"/>
</dbReference>
<sequence length="169" mass="19559">MWYCKTFSQLSTRELFEIYKLRTAVFVVEQNCPYQEVDELDLIATHLFAKNNENLTAYCRIIPCEDYIKIGRVLVAKEYRGAGLARELMLQAVEFAKKSAKPIKIQAQSYLQEFYKSLGFTATSGIYLEDNVPHLDMVFNPSTALPCVGKERLNFRKNLQILEKENDQN</sequence>
<evidence type="ECO:0000313" key="3">
    <source>
        <dbReference type="Proteomes" id="UP000005341"/>
    </source>
</evidence>